<dbReference type="STRING" id="1618578.UV74_C0002G0081"/>
<sequence length="64" mass="7034">MSVTGPQLLYMILILPTLFGLALIGEGTNKVIHEEWYGLISVLFGMIFIGVVILIFIFFSAGTN</sequence>
<comment type="caution">
    <text evidence="2">The sequence shown here is derived from an EMBL/GenBank/DDBJ whole genome shotgun (WGS) entry which is preliminary data.</text>
</comment>
<name>A0A0G1DLW0_9BACT</name>
<proteinExistence type="predicted"/>
<dbReference type="AlphaFoldDB" id="A0A0G1DLW0"/>
<evidence type="ECO:0000313" key="3">
    <source>
        <dbReference type="Proteomes" id="UP000034090"/>
    </source>
</evidence>
<feature type="transmembrane region" description="Helical" evidence="1">
    <location>
        <begin position="6"/>
        <end position="24"/>
    </location>
</feature>
<keyword evidence="1" id="KW-1133">Transmembrane helix</keyword>
<organism evidence="2 3">
    <name type="scientific">Candidatus Woesebacteria bacterium GW2011_GWB1_43_14</name>
    <dbReference type="NCBI Taxonomy" id="1618578"/>
    <lineage>
        <taxon>Bacteria</taxon>
        <taxon>Candidatus Woeseibacteriota</taxon>
    </lineage>
</organism>
<dbReference type="Proteomes" id="UP000034090">
    <property type="component" value="Unassembled WGS sequence"/>
</dbReference>
<feature type="transmembrane region" description="Helical" evidence="1">
    <location>
        <begin position="36"/>
        <end position="59"/>
    </location>
</feature>
<gene>
    <name evidence="2" type="ORF">UV74_C0002G0081</name>
</gene>
<keyword evidence="1" id="KW-0472">Membrane</keyword>
<keyword evidence="1" id="KW-0812">Transmembrane</keyword>
<evidence type="ECO:0000256" key="1">
    <source>
        <dbReference type="SAM" id="Phobius"/>
    </source>
</evidence>
<accession>A0A0G1DLW0</accession>
<protein>
    <submittedName>
        <fullName evidence="2">Uncharacterized protein</fullName>
    </submittedName>
</protein>
<dbReference type="EMBL" id="LCFQ01000002">
    <property type="protein sequence ID" value="KKS98860.1"/>
    <property type="molecule type" value="Genomic_DNA"/>
</dbReference>
<reference evidence="2 3" key="1">
    <citation type="journal article" date="2015" name="Nature">
        <title>rRNA introns, odd ribosomes, and small enigmatic genomes across a large radiation of phyla.</title>
        <authorList>
            <person name="Brown C.T."/>
            <person name="Hug L.A."/>
            <person name="Thomas B.C."/>
            <person name="Sharon I."/>
            <person name="Castelle C.J."/>
            <person name="Singh A."/>
            <person name="Wilkins M.J."/>
            <person name="Williams K.H."/>
            <person name="Banfield J.F."/>
        </authorList>
    </citation>
    <scope>NUCLEOTIDE SEQUENCE [LARGE SCALE GENOMIC DNA]</scope>
</reference>
<evidence type="ECO:0000313" key="2">
    <source>
        <dbReference type="EMBL" id="KKS98860.1"/>
    </source>
</evidence>